<evidence type="ECO:0000313" key="1">
    <source>
        <dbReference type="EMBL" id="VTQ83899.1"/>
    </source>
</evidence>
<proteinExistence type="predicted"/>
<gene>
    <name evidence="1" type="ORF">NCTC503_00441</name>
</gene>
<name>A0A4U9QZ61_HATHI</name>
<accession>A0A4U9QZ61</accession>
<organism evidence="1 2">
    <name type="scientific">Hathewaya histolytica</name>
    <name type="common">Clostridium histolyticum</name>
    <dbReference type="NCBI Taxonomy" id="1498"/>
    <lineage>
        <taxon>Bacteria</taxon>
        <taxon>Bacillati</taxon>
        <taxon>Bacillota</taxon>
        <taxon>Clostridia</taxon>
        <taxon>Eubacteriales</taxon>
        <taxon>Clostridiaceae</taxon>
        <taxon>Hathewaya</taxon>
    </lineage>
</organism>
<dbReference type="AlphaFoldDB" id="A0A4U9QZ61"/>
<dbReference type="RefSeq" id="WP_171011951.1">
    <property type="nucleotide sequence ID" value="NZ_CBCRUQ010000008.1"/>
</dbReference>
<keyword evidence="2" id="KW-1185">Reference proteome</keyword>
<evidence type="ECO:0000313" key="2">
    <source>
        <dbReference type="Proteomes" id="UP000308489"/>
    </source>
</evidence>
<dbReference type="Proteomes" id="UP000308489">
    <property type="component" value="Chromosome 1"/>
</dbReference>
<sequence length="51" mass="5862">MKKKTMKKLALLATSVAYLFYSTKRCKKCCTDSCDEESLDGFKQIPHKDEV</sequence>
<dbReference type="EMBL" id="LR590481">
    <property type="protein sequence ID" value="VTQ83899.1"/>
    <property type="molecule type" value="Genomic_DNA"/>
</dbReference>
<protein>
    <submittedName>
        <fullName evidence="1">Uncharacterized protein</fullName>
    </submittedName>
</protein>
<reference evidence="1 2" key="1">
    <citation type="submission" date="2019-05" db="EMBL/GenBank/DDBJ databases">
        <authorList>
            <consortium name="Pathogen Informatics"/>
        </authorList>
    </citation>
    <scope>NUCLEOTIDE SEQUENCE [LARGE SCALE GENOMIC DNA]</scope>
    <source>
        <strain evidence="1 2">NCTC503</strain>
    </source>
</reference>
<dbReference type="KEGG" id="hhw:NCTC503_00441"/>